<dbReference type="Pfam" id="PF00440">
    <property type="entry name" value="TetR_N"/>
    <property type="match status" value="1"/>
</dbReference>
<dbReference type="InterPro" id="IPR009057">
    <property type="entry name" value="Homeodomain-like_sf"/>
</dbReference>
<gene>
    <name evidence="4" type="ORF">PbJCM13498_15210</name>
</gene>
<dbReference type="Proteomes" id="UP000391834">
    <property type="component" value="Unassembled WGS sequence"/>
</dbReference>
<dbReference type="OrthoDB" id="881297at2"/>
<dbReference type="PRINTS" id="PR00455">
    <property type="entry name" value="HTHTETR"/>
</dbReference>
<keyword evidence="1 2" id="KW-0238">DNA-binding</keyword>
<dbReference type="SUPFAM" id="SSF46689">
    <property type="entry name" value="Homeodomain-like"/>
    <property type="match status" value="1"/>
</dbReference>
<sequence length="203" mass="23589">MKKSVNYQKIVETARLLYFRFGYSRITVEEIAREMKISKKTIYNHFTGKREILDEVIELIKQKFQQDIEAAMNQPGLTYREILKAQLTVVGMWLNDVAVFSKDIREHVPDAWEVLNQFKKEAALMYLNNLLAEGVRQGFLQENDKTNMGLLIFLISVENLLDPRYRESLPPALKQRIPHTPEQVFNGIVDVIFDGIKDGENRG</sequence>
<dbReference type="CDD" id="cd00093">
    <property type="entry name" value="HTH_XRE"/>
    <property type="match status" value="1"/>
</dbReference>
<dbReference type="AlphaFoldDB" id="A0A5M4AYA9"/>
<dbReference type="PANTHER" id="PTHR43479">
    <property type="entry name" value="ACREF/ENVCD OPERON REPRESSOR-RELATED"/>
    <property type="match status" value="1"/>
</dbReference>
<dbReference type="RefSeq" id="WP_025862514.1">
    <property type="nucleotide sequence ID" value="NZ_BLAX01000001.1"/>
</dbReference>
<evidence type="ECO:0000256" key="1">
    <source>
        <dbReference type="ARBA" id="ARBA00023125"/>
    </source>
</evidence>
<protein>
    <submittedName>
        <fullName evidence="4">TetR family transcriptional regulator</fullName>
    </submittedName>
</protein>
<evidence type="ECO:0000256" key="2">
    <source>
        <dbReference type="PROSITE-ProRule" id="PRU00335"/>
    </source>
</evidence>
<evidence type="ECO:0000313" key="4">
    <source>
        <dbReference type="EMBL" id="GET32658.1"/>
    </source>
</evidence>
<evidence type="ECO:0000259" key="3">
    <source>
        <dbReference type="PROSITE" id="PS50977"/>
    </source>
</evidence>
<comment type="caution">
    <text evidence="4">The sequence shown here is derived from an EMBL/GenBank/DDBJ whole genome shotgun (WGS) entry which is preliminary data.</text>
</comment>
<dbReference type="PROSITE" id="PS50977">
    <property type="entry name" value="HTH_TETR_2"/>
    <property type="match status" value="1"/>
</dbReference>
<reference evidence="4 5" key="1">
    <citation type="submission" date="2019-10" db="EMBL/GenBank/DDBJ databases">
        <title>Prolixibacter strains distinguished by the presence of nitrate reductase genes were adept at nitrate-dependent anaerobic corrosion of metallic iron and carbon steel.</title>
        <authorList>
            <person name="Iino T."/>
            <person name="Shono N."/>
            <person name="Ito K."/>
            <person name="Nakamura R."/>
            <person name="Sueoka K."/>
            <person name="Harayama S."/>
            <person name="Ohkuma M."/>
        </authorList>
    </citation>
    <scope>NUCLEOTIDE SEQUENCE [LARGE SCALE GENOMIC DNA]</scope>
    <source>
        <strain evidence="4 5">JCM 13498</strain>
    </source>
</reference>
<feature type="DNA-binding region" description="H-T-H motif" evidence="2">
    <location>
        <begin position="27"/>
        <end position="46"/>
    </location>
</feature>
<dbReference type="InterPro" id="IPR001387">
    <property type="entry name" value="Cro/C1-type_HTH"/>
</dbReference>
<feature type="domain" description="HTH tetR-type" evidence="3">
    <location>
        <begin position="4"/>
        <end position="64"/>
    </location>
</feature>
<dbReference type="InterPro" id="IPR001647">
    <property type="entry name" value="HTH_TetR"/>
</dbReference>
<dbReference type="GO" id="GO:0003677">
    <property type="term" value="F:DNA binding"/>
    <property type="evidence" value="ECO:0007669"/>
    <property type="project" value="UniProtKB-UniRule"/>
</dbReference>
<organism evidence="4 5">
    <name type="scientific">Prolixibacter bellariivorans</name>
    <dbReference type="NCBI Taxonomy" id="314319"/>
    <lineage>
        <taxon>Bacteria</taxon>
        <taxon>Pseudomonadati</taxon>
        <taxon>Bacteroidota</taxon>
        <taxon>Bacteroidia</taxon>
        <taxon>Marinilabiliales</taxon>
        <taxon>Prolixibacteraceae</taxon>
        <taxon>Prolixibacter</taxon>
    </lineage>
</organism>
<dbReference type="Gene3D" id="1.10.10.60">
    <property type="entry name" value="Homeodomain-like"/>
    <property type="match status" value="1"/>
</dbReference>
<dbReference type="PANTHER" id="PTHR43479:SF11">
    <property type="entry name" value="ACREF_ENVCD OPERON REPRESSOR-RELATED"/>
    <property type="match status" value="1"/>
</dbReference>
<keyword evidence="5" id="KW-1185">Reference proteome</keyword>
<dbReference type="Gene3D" id="1.10.357.10">
    <property type="entry name" value="Tetracycline Repressor, domain 2"/>
    <property type="match status" value="1"/>
</dbReference>
<dbReference type="EMBL" id="BLAX01000001">
    <property type="protein sequence ID" value="GET32658.1"/>
    <property type="molecule type" value="Genomic_DNA"/>
</dbReference>
<dbReference type="InterPro" id="IPR050624">
    <property type="entry name" value="HTH-type_Tx_Regulator"/>
</dbReference>
<name>A0A5M4AYA9_9BACT</name>
<evidence type="ECO:0000313" key="5">
    <source>
        <dbReference type="Proteomes" id="UP000391834"/>
    </source>
</evidence>
<proteinExistence type="predicted"/>
<accession>A0A5M4AYA9</accession>